<dbReference type="Proteomes" id="UP000515472">
    <property type="component" value="Chromosome"/>
</dbReference>
<feature type="signal peptide" evidence="1">
    <location>
        <begin position="1"/>
        <end position="38"/>
    </location>
</feature>
<dbReference type="AlphaFoldDB" id="A0A6S6LVQ9"/>
<evidence type="ECO:0000313" key="4">
    <source>
        <dbReference type="Proteomes" id="UP000515472"/>
    </source>
</evidence>
<gene>
    <name evidence="3" type="ORF">GEOBRER4_n0869</name>
</gene>
<dbReference type="InterPro" id="IPR033900">
    <property type="entry name" value="Gram_neg_porin_domain"/>
</dbReference>
<protein>
    <recommendedName>
        <fullName evidence="2">Porin domain-containing protein</fullName>
    </recommendedName>
</protein>
<evidence type="ECO:0000313" key="3">
    <source>
        <dbReference type="EMBL" id="BCG46087.1"/>
    </source>
</evidence>
<keyword evidence="4" id="KW-1185">Reference proteome</keyword>
<evidence type="ECO:0000256" key="1">
    <source>
        <dbReference type="SAM" id="SignalP"/>
    </source>
</evidence>
<feature type="domain" description="Porin" evidence="2">
    <location>
        <begin position="282"/>
        <end position="410"/>
    </location>
</feature>
<feature type="chain" id="PRO_5027833444" description="Porin domain-containing protein" evidence="1">
    <location>
        <begin position="39"/>
        <end position="433"/>
    </location>
</feature>
<dbReference type="SUPFAM" id="SSF56935">
    <property type="entry name" value="Porins"/>
    <property type="match status" value="1"/>
</dbReference>
<dbReference type="RefSeq" id="WP_185244366.1">
    <property type="nucleotide sequence ID" value="NZ_AP023213.1"/>
</dbReference>
<name>A0A6S6LVQ9_9BACT</name>
<organism evidence="3 4">
    <name type="scientific">Citrifermentans bremense</name>
    <dbReference type="NCBI Taxonomy" id="60035"/>
    <lineage>
        <taxon>Bacteria</taxon>
        <taxon>Pseudomonadati</taxon>
        <taxon>Thermodesulfobacteriota</taxon>
        <taxon>Desulfuromonadia</taxon>
        <taxon>Geobacterales</taxon>
        <taxon>Geobacteraceae</taxon>
        <taxon>Citrifermentans</taxon>
    </lineage>
</organism>
<sequence>MKIQNKITGAVRPCALKLAGAVLLSCSLLVFDHAAANATSISGDSLTILRMRENTRDDQLFPLYEYLNLSASDTGSQGTISVQLGGWGRIDLGDRSSQRRSDGDIQYGFLSYRANKNNLQFNAGRQWIVEGVATERLDGLYLRTDLAAGFTAATFVGTPVTTDPNFEGGELMYGGRIAHTLPKYYSIGLSALRNESDAEGLREEEGVDVWLHPIPQLDISGRSSYNSLSNGWAEHAYTLSVTPMDALRLSASMQRISYRDYFYHVTTSALSLTNGILDPNEELWNVGGSVGFMPTKNINVALEYNRYEYEIAGNADYYGVTASFTTPTALTAGASFHRMDGDTGPLRYNQYRAWATQKFGPADLTLDFFDVDFDSSITGRTNTYSLAAAAGYNFNRSLRVAADVDYQRSTDFDNELRGLVKLSYAFGFGKEGQ</sequence>
<dbReference type="EMBL" id="AP023213">
    <property type="protein sequence ID" value="BCG46087.1"/>
    <property type="molecule type" value="Genomic_DNA"/>
</dbReference>
<dbReference type="KEGG" id="gbn:GEOBRER4_08370"/>
<accession>A0A6S6LVQ9</accession>
<dbReference type="GO" id="GO:0016020">
    <property type="term" value="C:membrane"/>
    <property type="evidence" value="ECO:0007669"/>
    <property type="project" value="InterPro"/>
</dbReference>
<keyword evidence="1" id="KW-0732">Signal</keyword>
<dbReference type="GO" id="GO:0015288">
    <property type="term" value="F:porin activity"/>
    <property type="evidence" value="ECO:0007669"/>
    <property type="project" value="InterPro"/>
</dbReference>
<evidence type="ECO:0000259" key="2">
    <source>
        <dbReference type="Pfam" id="PF13609"/>
    </source>
</evidence>
<proteinExistence type="predicted"/>
<reference evidence="3 4" key="1">
    <citation type="submission" date="2020-06" db="EMBL/GenBank/DDBJ databases">
        <title>Interaction of electrochemicaly active bacteria, Geobacter bremensis R4 on different carbon anode.</title>
        <authorList>
            <person name="Meng L."/>
            <person name="Yoshida N."/>
        </authorList>
    </citation>
    <scope>NUCLEOTIDE SEQUENCE [LARGE SCALE GENOMIC DNA]</scope>
    <source>
        <strain evidence="3 4">R4</strain>
    </source>
</reference>
<dbReference type="Pfam" id="PF13609">
    <property type="entry name" value="Porin_4"/>
    <property type="match status" value="1"/>
</dbReference>